<sequence length="565" mass="63953">MPQSTSATPPLTHFESFTASPPTHSESFTASPPTHCESFTSFENKLDLTDTDRSTPKYIDDDSEDSNSISHAASPSKAGPDSRLALPSPLTIETLLKNPPIQQQPNIVSNPVCKNLESLQTILPQKDTLLPASLSDFDLVKASAIPRNKPLSITNGATLKEALKMCDHGKFILRAYELKHFLSKHQALQLCDIILQHEFQDYPNTRLLSTQLHSLAKSINELFPQEVVESYYSSSSSIAGSRKAKGRLLDKYERRLRNFREVGLIKPRDIISKMQPENFGEQVKLSVQWLKQNLKPQHLAECHWATTREFRFETLLQDKESDTIHRYFREFPILTVPHLGVPLIEMDFRLSHPAAEGNFIKNWSHVAEKILIHSQQKYLREPIFRQTVHRAKVNLFIDGSDRSSAEALLVLPLLFSNAGNVNKSRRDTIPWKPTKLESRDGFILRVPDPDSLEAKLLEKKNFLAARCLPFQPTTVAVGPPGAITQSLVVIDDVKFPFDSLPAAFNFCFKCYFALNAKYPVECAATYDFIQRFVFGLAKEVHDRFHRSGQDLWNCINLTKSKMNVG</sequence>
<accession>A0A9P0G2Z3</accession>
<feature type="compositionally biased region" description="Polar residues" evidence="1">
    <location>
        <begin position="1"/>
        <end position="43"/>
    </location>
</feature>
<evidence type="ECO:0000313" key="3">
    <source>
        <dbReference type="Proteomes" id="UP001152759"/>
    </source>
</evidence>
<evidence type="ECO:0000256" key="1">
    <source>
        <dbReference type="SAM" id="MobiDB-lite"/>
    </source>
</evidence>
<name>A0A9P0G2Z3_BEMTA</name>
<feature type="region of interest" description="Disordered" evidence="1">
    <location>
        <begin position="1"/>
        <end position="85"/>
    </location>
</feature>
<dbReference type="Proteomes" id="UP001152759">
    <property type="component" value="Chromosome 7"/>
</dbReference>
<evidence type="ECO:0000313" key="2">
    <source>
        <dbReference type="EMBL" id="CAH0775977.1"/>
    </source>
</evidence>
<protein>
    <submittedName>
        <fullName evidence="2">Uncharacterized protein</fullName>
    </submittedName>
</protein>
<keyword evidence="3" id="KW-1185">Reference proteome</keyword>
<organism evidence="2 3">
    <name type="scientific">Bemisia tabaci</name>
    <name type="common">Sweetpotato whitefly</name>
    <name type="synonym">Aleurodes tabaci</name>
    <dbReference type="NCBI Taxonomy" id="7038"/>
    <lineage>
        <taxon>Eukaryota</taxon>
        <taxon>Metazoa</taxon>
        <taxon>Ecdysozoa</taxon>
        <taxon>Arthropoda</taxon>
        <taxon>Hexapoda</taxon>
        <taxon>Insecta</taxon>
        <taxon>Pterygota</taxon>
        <taxon>Neoptera</taxon>
        <taxon>Paraneoptera</taxon>
        <taxon>Hemiptera</taxon>
        <taxon>Sternorrhyncha</taxon>
        <taxon>Aleyrodoidea</taxon>
        <taxon>Aleyrodidae</taxon>
        <taxon>Aleyrodinae</taxon>
        <taxon>Bemisia</taxon>
    </lineage>
</organism>
<reference evidence="2" key="1">
    <citation type="submission" date="2021-12" db="EMBL/GenBank/DDBJ databases">
        <authorList>
            <person name="King R."/>
        </authorList>
    </citation>
    <scope>NUCLEOTIDE SEQUENCE</scope>
</reference>
<dbReference type="AlphaFoldDB" id="A0A9P0G2Z3"/>
<feature type="compositionally biased region" description="Basic and acidic residues" evidence="1">
    <location>
        <begin position="44"/>
        <end position="60"/>
    </location>
</feature>
<gene>
    <name evidence="2" type="ORF">BEMITA_LOCUS12117</name>
</gene>
<dbReference type="EMBL" id="OU963868">
    <property type="protein sequence ID" value="CAH0775977.1"/>
    <property type="molecule type" value="Genomic_DNA"/>
</dbReference>
<proteinExistence type="predicted"/>